<dbReference type="Pfam" id="PF00557">
    <property type="entry name" value="Peptidase_M24"/>
    <property type="match status" value="1"/>
</dbReference>
<evidence type="ECO:0000256" key="5">
    <source>
        <dbReference type="ARBA" id="ARBA00023211"/>
    </source>
</evidence>
<dbReference type="GO" id="GO:0006508">
    <property type="term" value="P:proteolysis"/>
    <property type="evidence" value="ECO:0007669"/>
    <property type="project" value="TreeGrafter"/>
</dbReference>
<dbReference type="CDD" id="cd01087">
    <property type="entry name" value="Prolidase"/>
    <property type="match status" value="1"/>
</dbReference>
<dbReference type="SMART" id="SM01011">
    <property type="entry name" value="AMP_N"/>
    <property type="match status" value="1"/>
</dbReference>
<evidence type="ECO:0000313" key="9">
    <source>
        <dbReference type="Proteomes" id="UP000038830"/>
    </source>
</evidence>
<dbReference type="InterPro" id="IPR007865">
    <property type="entry name" value="Aminopep_P_N"/>
</dbReference>
<keyword evidence="4" id="KW-0378">Hydrolase</keyword>
<evidence type="ECO:0000256" key="3">
    <source>
        <dbReference type="ARBA" id="ARBA00022723"/>
    </source>
</evidence>
<sequence length="502" mass="56108">MLARLPRSKWTSKTQIRSLMNRPVPPFSAGQPLFETRPFMLKPGELTPGITALEYFQRRIDLASRLQSSSIAIVIGTSVQFASGSVFYPFQQNNDLYYLSGWNEPDSVLVIEKPDSNLENVLFHLIVPPKEPHVEQWEGQRTGVQGAIDIFNADESEDTYRVATHLEKLIKRNSNIYVDLNKNTSHAKSLSNTFQSFFNIGTNSKYSTIEGVIEANSTGKTVKRLSHLITDMRAIKSEAELKVMRKAGQISGRAYNQAYAKRFVTERTLHAFLEYRFIAGGCDKSAYIPVVATGANSLCIHYTRNDDAMYNDEMVLVDAAGSLGGYCADISRTWPNSGKFTGPQADLYQAVLNVQKDVIDQCTESAKLSLQDLHDLSVQYFKRELKNVGFGDLSTSDVTKLYPHYIGHNLGLDVHDCPNYARTAKLKAGQVVTVEPGIYVPDDLQYPVHFRNIGIRIEDDIAVGVNDYTNLTIEAAKEIVDIERVAEVGVTTPLEDEVLEVF</sequence>
<evidence type="ECO:0000259" key="7">
    <source>
        <dbReference type="SMART" id="SM01011"/>
    </source>
</evidence>
<dbReference type="GO" id="GO:0005739">
    <property type="term" value="C:mitochondrion"/>
    <property type="evidence" value="ECO:0007669"/>
    <property type="project" value="TreeGrafter"/>
</dbReference>
<feature type="domain" description="Aminopeptidase P N-terminal" evidence="7">
    <location>
        <begin position="50"/>
        <end position="187"/>
    </location>
</feature>
<evidence type="ECO:0000256" key="1">
    <source>
        <dbReference type="ARBA" id="ARBA00001936"/>
    </source>
</evidence>
<gene>
    <name evidence="8" type="ORF">BN1211_1458</name>
</gene>
<organism evidence="8 9">
    <name type="scientific">Cyberlindnera jadinii (strain ATCC 18201 / CBS 1600 / BCRC 20928 / JCM 3617 / NBRC 0987 / NRRL Y-1542)</name>
    <name type="common">Torula yeast</name>
    <name type="synonym">Candida utilis</name>
    <dbReference type="NCBI Taxonomy" id="983966"/>
    <lineage>
        <taxon>Eukaryota</taxon>
        <taxon>Fungi</taxon>
        <taxon>Dikarya</taxon>
        <taxon>Ascomycota</taxon>
        <taxon>Saccharomycotina</taxon>
        <taxon>Saccharomycetes</taxon>
        <taxon>Phaffomycetales</taxon>
        <taxon>Phaffomycetaceae</taxon>
        <taxon>Cyberlindnera</taxon>
    </lineage>
</organism>
<dbReference type="PANTHER" id="PTHR43226">
    <property type="entry name" value="XAA-PRO AMINOPEPTIDASE 3"/>
    <property type="match status" value="1"/>
</dbReference>
<dbReference type="GO" id="GO:0070006">
    <property type="term" value="F:metalloaminopeptidase activity"/>
    <property type="evidence" value="ECO:0007669"/>
    <property type="project" value="InterPro"/>
</dbReference>
<dbReference type="Gene3D" id="3.90.230.10">
    <property type="entry name" value="Creatinase/methionine aminopeptidase superfamily"/>
    <property type="match status" value="1"/>
</dbReference>
<comment type="cofactor">
    <cofactor evidence="1">
        <name>Mn(2+)</name>
        <dbReference type="ChEBI" id="CHEBI:29035"/>
    </cofactor>
</comment>
<dbReference type="SUPFAM" id="SSF53092">
    <property type="entry name" value="Creatinase/prolidase N-terminal domain"/>
    <property type="match status" value="1"/>
</dbReference>
<dbReference type="InterPro" id="IPR001131">
    <property type="entry name" value="Peptidase_M24B_aminopep-P_CS"/>
</dbReference>
<name>A0A0H5C0U5_CYBJN</name>
<reference evidence="9" key="1">
    <citation type="journal article" date="2015" name="J. Biotechnol.">
        <title>The structure of the Cyberlindnera jadinii genome and its relation to Candida utilis analyzed by the occurrence of single nucleotide polymorphisms.</title>
        <authorList>
            <person name="Rupp O."/>
            <person name="Brinkrolf K."/>
            <person name="Buerth C."/>
            <person name="Kunigo M."/>
            <person name="Schneider J."/>
            <person name="Jaenicke S."/>
            <person name="Goesmann A."/>
            <person name="Puehler A."/>
            <person name="Jaeger K.-E."/>
            <person name="Ernst J.F."/>
        </authorList>
    </citation>
    <scope>NUCLEOTIDE SEQUENCE [LARGE SCALE GENOMIC DNA]</scope>
    <source>
        <strain evidence="9">ATCC 18201 / CBS 1600 / BCRC 20928 / JCM 3617 / NBRC 0987 / NRRL Y-1542</strain>
    </source>
</reference>
<evidence type="ECO:0000256" key="4">
    <source>
        <dbReference type="ARBA" id="ARBA00022801"/>
    </source>
</evidence>
<dbReference type="InterPro" id="IPR036005">
    <property type="entry name" value="Creatinase/aminopeptidase-like"/>
</dbReference>
<proteinExistence type="inferred from homology"/>
<dbReference type="Gene3D" id="3.40.350.10">
    <property type="entry name" value="Creatinase/prolidase N-terminal domain"/>
    <property type="match status" value="1"/>
</dbReference>
<protein>
    <recommendedName>
        <fullName evidence="7">Aminopeptidase P N-terminal domain-containing protein</fullName>
    </recommendedName>
</protein>
<evidence type="ECO:0000313" key="8">
    <source>
        <dbReference type="EMBL" id="CEP21373.1"/>
    </source>
</evidence>
<dbReference type="InterPro" id="IPR000994">
    <property type="entry name" value="Pept_M24"/>
</dbReference>
<dbReference type="PANTHER" id="PTHR43226:SF4">
    <property type="entry name" value="XAA-PRO AMINOPEPTIDASE 3"/>
    <property type="match status" value="1"/>
</dbReference>
<comment type="similarity">
    <text evidence="2 6">Belongs to the peptidase M24B family.</text>
</comment>
<dbReference type="GO" id="GO:0030145">
    <property type="term" value="F:manganese ion binding"/>
    <property type="evidence" value="ECO:0007669"/>
    <property type="project" value="InterPro"/>
</dbReference>
<dbReference type="InterPro" id="IPR052433">
    <property type="entry name" value="X-Pro_dipept-like"/>
</dbReference>
<accession>A0A0H5C0U5</accession>
<dbReference type="AlphaFoldDB" id="A0A0H5C0U5"/>
<keyword evidence="3 6" id="KW-0479">Metal-binding</keyword>
<dbReference type="SUPFAM" id="SSF55920">
    <property type="entry name" value="Creatinase/aminopeptidase"/>
    <property type="match status" value="1"/>
</dbReference>
<keyword evidence="5" id="KW-0464">Manganese</keyword>
<dbReference type="Proteomes" id="UP000038830">
    <property type="component" value="Unassembled WGS sequence"/>
</dbReference>
<evidence type="ECO:0000256" key="6">
    <source>
        <dbReference type="RuleBase" id="RU000590"/>
    </source>
</evidence>
<dbReference type="PROSITE" id="PS00491">
    <property type="entry name" value="PROLINE_PEPTIDASE"/>
    <property type="match status" value="1"/>
</dbReference>
<dbReference type="EMBL" id="CDQK01000002">
    <property type="protein sequence ID" value="CEP21373.1"/>
    <property type="molecule type" value="Genomic_DNA"/>
</dbReference>
<dbReference type="InterPro" id="IPR029149">
    <property type="entry name" value="Creatin/AminoP/Spt16_N"/>
</dbReference>
<dbReference type="Pfam" id="PF05195">
    <property type="entry name" value="AMP_N"/>
    <property type="match status" value="1"/>
</dbReference>
<evidence type="ECO:0000256" key="2">
    <source>
        <dbReference type="ARBA" id="ARBA00008766"/>
    </source>
</evidence>